<feature type="domain" description="PIN" evidence="8">
    <location>
        <begin position="4"/>
        <end position="119"/>
    </location>
</feature>
<evidence type="ECO:0000256" key="1">
    <source>
        <dbReference type="ARBA" id="ARBA00001946"/>
    </source>
</evidence>
<evidence type="ECO:0000313" key="10">
    <source>
        <dbReference type="Proteomes" id="UP000671914"/>
    </source>
</evidence>
<protein>
    <recommendedName>
        <fullName evidence="8">PIN domain-containing protein</fullName>
    </recommendedName>
</protein>
<keyword evidence="6" id="KW-0460">Magnesium</keyword>
<keyword evidence="5" id="KW-0378">Hydrolase</keyword>
<dbReference type="GO" id="GO:0004518">
    <property type="term" value="F:nuclease activity"/>
    <property type="evidence" value="ECO:0007669"/>
    <property type="project" value="UniProtKB-KW"/>
</dbReference>
<dbReference type="Gene3D" id="3.40.50.1010">
    <property type="entry name" value="5'-nuclease"/>
    <property type="match status" value="1"/>
</dbReference>
<name>A0A975FPP4_9MICO</name>
<dbReference type="AlphaFoldDB" id="A0A975FPP4"/>
<proteinExistence type="inferred from homology"/>
<evidence type="ECO:0000256" key="3">
    <source>
        <dbReference type="ARBA" id="ARBA00022722"/>
    </source>
</evidence>
<evidence type="ECO:0000256" key="5">
    <source>
        <dbReference type="ARBA" id="ARBA00022801"/>
    </source>
</evidence>
<evidence type="ECO:0000313" key="9">
    <source>
        <dbReference type="EMBL" id="QTX06009.1"/>
    </source>
</evidence>
<accession>A0A975FPP4</accession>
<dbReference type="Proteomes" id="UP000671914">
    <property type="component" value="Chromosome"/>
</dbReference>
<reference evidence="9" key="1">
    <citation type="submission" date="2021-03" db="EMBL/GenBank/DDBJ databases">
        <title>Agromyces archimandritus sp. nov., isolated from the cockroach Archimandrita tessellata.</title>
        <authorList>
            <person name="Guzman J."/>
            <person name="Ortuzar M."/>
            <person name="Poehlein A."/>
            <person name="Daniel R."/>
            <person name="Trujillo M."/>
            <person name="Vilcinskas A."/>
        </authorList>
    </citation>
    <scope>NUCLEOTIDE SEQUENCE</scope>
    <source>
        <strain evidence="9">G127AT</strain>
    </source>
</reference>
<dbReference type="Pfam" id="PF01850">
    <property type="entry name" value="PIN"/>
    <property type="match status" value="1"/>
</dbReference>
<dbReference type="EMBL" id="CP071696">
    <property type="protein sequence ID" value="QTX06009.1"/>
    <property type="molecule type" value="Genomic_DNA"/>
</dbReference>
<organism evidence="9 10">
    <name type="scientific">Agromyces archimandritae</name>
    <dbReference type="NCBI Taxonomy" id="2781962"/>
    <lineage>
        <taxon>Bacteria</taxon>
        <taxon>Bacillati</taxon>
        <taxon>Actinomycetota</taxon>
        <taxon>Actinomycetes</taxon>
        <taxon>Micrococcales</taxon>
        <taxon>Microbacteriaceae</taxon>
        <taxon>Agromyces</taxon>
    </lineage>
</organism>
<evidence type="ECO:0000256" key="2">
    <source>
        <dbReference type="ARBA" id="ARBA00022649"/>
    </source>
</evidence>
<dbReference type="InterPro" id="IPR002716">
    <property type="entry name" value="PIN_dom"/>
</dbReference>
<keyword evidence="2" id="KW-1277">Toxin-antitoxin system</keyword>
<comment type="cofactor">
    <cofactor evidence="1">
        <name>Mg(2+)</name>
        <dbReference type="ChEBI" id="CHEBI:18420"/>
    </cofactor>
</comment>
<sequence>MHALLDTSVIIALTQEHTQIDGSVFDTVSIASLSYAELQLGVAVAGSRSTMRRRALALDSVRDIFGAGLPFDDRAATVFGRFATAIIERKGDPKANRTDRMIAAVAAAHDLALVTLNARDVALLDREMQIIDASTMSGSAPPPTSP</sequence>
<dbReference type="GO" id="GO:0046872">
    <property type="term" value="F:metal ion binding"/>
    <property type="evidence" value="ECO:0007669"/>
    <property type="project" value="UniProtKB-KW"/>
</dbReference>
<dbReference type="InterPro" id="IPR050556">
    <property type="entry name" value="Type_II_TA_system_RNase"/>
</dbReference>
<comment type="similarity">
    <text evidence="7">Belongs to the PINc/VapC protein family.</text>
</comment>
<dbReference type="GO" id="GO:0016787">
    <property type="term" value="F:hydrolase activity"/>
    <property type="evidence" value="ECO:0007669"/>
    <property type="project" value="UniProtKB-KW"/>
</dbReference>
<keyword evidence="3" id="KW-0540">Nuclease</keyword>
<evidence type="ECO:0000256" key="6">
    <source>
        <dbReference type="ARBA" id="ARBA00022842"/>
    </source>
</evidence>
<dbReference type="KEGG" id="aarc:G127AT_07465"/>
<dbReference type="PANTHER" id="PTHR33653:SF1">
    <property type="entry name" value="RIBONUCLEASE VAPC2"/>
    <property type="match status" value="1"/>
</dbReference>
<dbReference type="RefSeq" id="WP_210901535.1">
    <property type="nucleotide sequence ID" value="NZ_CP071696.1"/>
</dbReference>
<evidence type="ECO:0000256" key="7">
    <source>
        <dbReference type="ARBA" id="ARBA00038093"/>
    </source>
</evidence>
<dbReference type="SUPFAM" id="SSF88723">
    <property type="entry name" value="PIN domain-like"/>
    <property type="match status" value="1"/>
</dbReference>
<evidence type="ECO:0000259" key="8">
    <source>
        <dbReference type="Pfam" id="PF01850"/>
    </source>
</evidence>
<keyword evidence="10" id="KW-1185">Reference proteome</keyword>
<gene>
    <name evidence="9" type="ORF">G127AT_07465</name>
</gene>
<keyword evidence="4" id="KW-0479">Metal-binding</keyword>
<dbReference type="InterPro" id="IPR029060">
    <property type="entry name" value="PIN-like_dom_sf"/>
</dbReference>
<dbReference type="PANTHER" id="PTHR33653">
    <property type="entry name" value="RIBONUCLEASE VAPC2"/>
    <property type="match status" value="1"/>
</dbReference>
<evidence type="ECO:0000256" key="4">
    <source>
        <dbReference type="ARBA" id="ARBA00022723"/>
    </source>
</evidence>